<protein>
    <recommendedName>
        <fullName evidence="4">Zinc ribbon domain-containing protein</fullName>
    </recommendedName>
</protein>
<sequence>MLQMKCDRCQGYFRNFQQTVRRGVDTYCVQCDAAIKAGTSPQMYGEEPPPNSVFETPSELHQAGS</sequence>
<dbReference type="RefSeq" id="WP_306948659.1">
    <property type="nucleotide sequence ID" value="NZ_CP132976.1"/>
</dbReference>
<dbReference type="Proteomes" id="UP001234798">
    <property type="component" value="Chromosome"/>
</dbReference>
<evidence type="ECO:0008006" key="4">
    <source>
        <dbReference type="Google" id="ProtNLM"/>
    </source>
</evidence>
<proteinExistence type="predicted"/>
<reference evidence="2 3" key="1">
    <citation type="submission" date="2023-08" db="EMBL/GenBank/DDBJ databases">
        <title>Achromobacter seleniivolatilans sp. nov., isolated from seleniferous soil.</title>
        <authorList>
            <person name="Zhang S."/>
            <person name="Li K."/>
            <person name="Peng J."/>
            <person name="Zhao Q."/>
            <person name="Wang H."/>
            <person name="Guo Y."/>
        </authorList>
    </citation>
    <scope>NUCLEOTIDE SEQUENCE [LARGE SCALE GENOMIC DNA]</scope>
    <source>
        <strain evidence="2 3">R39</strain>
    </source>
</reference>
<gene>
    <name evidence="2" type="ORF">RAS12_11965</name>
</gene>
<name>A0ABY9MA28_9BURK</name>
<organism evidence="2 3">
    <name type="scientific">Achromobacter seleniivolatilans</name>
    <dbReference type="NCBI Taxonomy" id="3047478"/>
    <lineage>
        <taxon>Bacteria</taxon>
        <taxon>Pseudomonadati</taxon>
        <taxon>Pseudomonadota</taxon>
        <taxon>Betaproteobacteria</taxon>
        <taxon>Burkholderiales</taxon>
        <taxon>Alcaligenaceae</taxon>
        <taxon>Achromobacter</taxon>
    </lineage>
</organism>
<keyword evidence="3" id="KW-1185">Reference proteome</keyword>
<feature type="region of interest" description="Disordered" evidence="1">
    <location>
        <begin position="40"/>
        <end position="65"/>
    </location>
</feature>
<accession>A0ABY9MA28</accession>
<evidence type="ECO:0000313" key="3">
    <source>
        <dbReference type="Proteomes" id="UP001234798"/>
    </source>
</evidence>
<evidence type="ECO:0000313" key="2">
    <source>
        <dbReference type="EMBL" id="WMD23053.1"/>
    </source>
</evidence>
<evidence type="ECO:0000256" key="1">
    <source>
        <dbReference type="SAM" id="MobiDB-lite"/>
    </source>
</evidence>
<dbReference type="EMBL" id="CP132976">
    <property type="protein sequence ID" value="WMD23053.1"/>
    <property type="molecule type" value="Genomic_DNA"/>
</dbReference>